<evidence type="ECO:0000256" key="9">
    <source>
        <dbReference type="ARBA" id="ARBA00023150"/>
    </source>
</evidence>
<comment type="catalytic activity">
    <reaction evidence="11 12">
        <text>GTP + AH2 + S-adenosyl-L-methionine = (8S)-3',8-cyclo-7,8-dihydroguanosine 5'-triphosphate + 5'-deoxyadenosine + L-methionine + A + H(+)</text>
        <dbReference type="Rhea" id="RHEA:49576"/>
        <dbReference type="ChEBI" id="CHEBI:13193"/>
        <dbReference type="ChEBI" id="CHEBI:15378"/>
        <dbReference type="ChEBI" id="CHEBI:17319"/>
        <dbReference type="ChEBI" id="CHEBI:17499"/>
        <dbReference type="ChEBI" id="CHEBI:37565"/>
        <dbReference type="ChEBI" id="CHEBI:57844"/>
        <dbReference type="ChEBI" id="CHEBI:59789"/>
        <dbReference type="ChEBI" id="CHEBI:131766"/>
        <dbReference type="EC" id="4.1.99.22"/>
    </reaction>
</comment>
<feature type="binding site" evidence="12">
    <location>
        <position position="118"/>
    </location>
    <ligand>
        <name>S-adenosyl-L-methionine</name>
        <dbReference type="ChEBI" id="CHEBI:59789"/>
    </ligand>
</feature>
<name>A0A7G7VKH7_9FIRM</name>
<evidence type="ECO:0000256" key="5">
    <source>
        <dbReference type="ARBA" id="ARBA00022741"/>
    </source>
</evidence>
<dbReference type="Proteomes" id="UP000515480">
    <property type="component" value="Chromosome"/>
</dbReference>
<keyword evidence="3 12" id="KW-0949">S-adenosyl-L-methionine</keyword>
<dbReference type="InterPro" id="IPR040064">
    <property type="entry name" value="MoaA-like"/>
</dbReference>
<dbReference type="KEGG" id="stim:H1B31_01235"/>
<keyword evidence="9 12" id="KW-0501">Molybdenum cofactor biosynthesis</keyword>
<feature type="binding site" evidence="12">
    <location>
        <position position="155"/>
    </location>
    <ligand>
        <name>GTP</name>
        <dbReference type="ChEBI" id="CHEBI:37565"/>
    </ligand>
</feature>
<feature type="binding site" evidence="12">
    <location>
        <position position="63"/>
    </location>
    <ligand>
        <name>GTP</name>
        <dbReference type="ChEBI" id="CHEBI:37565"/>
    </ligand>
</feature>
<dbReference type="NCBIfam" id="TIGR02666">
    <property type="entry name" value="moaA"/>
    <property type="match status" value="1"/>
</dbReference>
<evidence type="ECO:0000256" key="8">
    <source>
        <dbReference type="ARBA" id="ARBA00023134"/>
    </source>
</evidence>
<dbReference type="PROSITE" id="PS51918">
    <property type="entry name" value="RADICAL_SAM"/>
    <property type="match status" value="1"/>
</dbReference>
<keyword evidence="10 12" id="KW-0456">Lyase</keyword>
<dbReference type="Pfam" id="PF04055">
    <property type="entry name" value="Radical_SAM"/>
    <property type="match status" value="1"/>
</dbReference>
<evidence type="ECO:0000256" key="1">
    <source>
        <dbReference type="ARBA" id="ARBA00012167"/>
    </source>
</evidence>
<dbReference type="PANTHER" id="PTHR22960:SF0">
    <property type="entry name" value="MOLYBDENUM COFACTOR BIOSYNTHESIS PROTEIN 1"/>
    <property type="match status" value="1"/>
</dbReference>
<dbReference type="GO" id="GO:0006777">
    <property type="term" value="P:Mo-molybdopterin cofactor biosynthetic process"/>
    <property type="evidence" value="ECO:0007669"/>
    <property type="project" value="UniProtKB-UniRule"/>
</dbReference>
<dbReference type="SFLD" id="SFLDG01386">
    <property type="entry name" value="main_SPASM_domain-containing"/>
    <property type="match status" value="1"/>
</dbReference>
<dbReference type="UniPathway" id="UPA00344"/>
<dbReference type="InterPro" id="IPR013483">
    <property type="entry name" value="MoaA"/>
</dbReference>
<feature type="binding site" evidence="12">
    <location>
        <position position="27"/>
    </location>
    <ligand>
        <name>[4Fe-4S] cluster</name>
        <dbReference type="ChEBI" id="CHEBI:49883"/>
        <label>1</label>
        <note>4Fe-4S-S-AdoMet</note>
    </ligand>
</feature>
<dbReference type="GO" id="GO:0005525">
    <property type="term" value="F:GTP binding"/>
    <property type="evidence" value="ECO:0007669"/>
    <property type="project" value="UniProtKB-UniRule"/>
</dbReference>
<feature type="binding site" evidence="12">
    <location>
        <position position="261"/>
    </location>
    <ligand>
        <name>[4Fe-4S] cluster</name>
        <dbReference type="ChEBI" id="CHEBI:49883"/>
        <label>2</label>
        <note>4Fe-4S-substrate</note>
    </ligand>
</feature>
<dbReference type="InterPro" id="IPR000385">
    <property type="entry name" value="MoaA_NifB_PqqE_Fe-S-bd_CS"/>
</dbReference>
<comment type="cofactor">
    <cofactor evidence="12">
        <name>[4Fe-4S] cluster</name>
        <dbReference type="ChEBI" id="CHEBI:49883"/>
    </cofactor>
    <text evidence="12">Binds 2 [4Fe-4S] clusters. Binds 1 [4Fe-4S] cluster coordinated with 3 cysteines and an exchangeable S-adenosyl-L-methionine and 1 [4Fe-4S] cluster coordinated with 3 cysteines and the GTP-derived substrate.</text>
</comment>
<dbReference type="SFLD" id="SFLDS00029">
    <property type="entry name" value="Radical_SAM"/>
    <property type="match status" value="1"/>
</dbReference>
<dbReference type="Pfam" id="PF06463">
    <property type="entry name" value="Mob_synth_C"/>
    <property type="match status" value="1"/>
</dbReference>
<feature type="domain" description="Radical SAM core" evidence="13">
    <location>
        <begin position="4"/>
        <end position="229"/>
    </location>
</feature>
<keyword evidence="6 12" id="KW-0408">Iron</keyword>
<evidence type="ECO:0000256" key="10">
    <source>
        <dbReference type="ARBA" id="ARBA00023239"/>
    </source>
</evidence>
<dbReference type="PANTHER" id="PTHR22960">
    <property type="entry name" value="MOLYBDOPTERIN COFACTOR SYNTHESIS PROTEIN A"/>
    <property type="match status" value="1"/>
</dbReference>
<dbReference type="SMART" id="SM00729">
    <property type="entry name" value="Elp3"/>
    <property type="match status" value="1"/>
</dbReference>
<dbReference type="SUPFAM" id="SSF102114">
    <property type="entry name" value="Radical SAM enzymes"/>
    <property type="match status" value="1"/>
</dbReference>
<feature type="binding site" evidence="12">
    <location>
        <position position="258"/>
    </location>
    <ligand>
        <name>[4Fe-4S] cluster</name>
        <dbReference type="ChEBI" id="CHEBI:49883"/>
        <label>2</label>
        <note>4Fe-4S-substrate</note>
    </ligand>
</feature>
<feature type="binding site" evidence="12">
    <location>
        <begin position="263"/>
        <end position="265"/>
    </location>
    <ligand>
        <name>GTP</name>
        <dbReference type="ChEBI" id="CHEBI:37565"/>
    </ligand>
</feature>
<evidence type="ECO:0000256" key="12">
    <source>
        <dbReference type="HAMAP-Rule" id="MF_01225"/>
    </source>
</evidence>
<feature type="binding site" evidence="12">
    <location>
        <position position="67"/>
    </location>
    <ligand>
        <name>S-adenosyl-L-methionine</name>
        <dbReference type="ChEBI" id="CHEBI:59789"/>
    </ligand>
</feature>
<keyword evidence="5 12" id="KW-0547">Nucleotide-binding</keyword>
<dbReference type="PROSITE" id="PS01305">
    <property type="entry name" value="MOAA_NIFB_PQQE"/>
    <property type="match status" value="1"/>
</dbReference>
<sequence>MQDQFQRKIEYLRISVTDCCNLRCRYCMPAHGVKKLRHGDILSYEEILRDVRALAQMGIRKVRLTGGEPLVRRDIVHLVRGLKETPGIETVAITTNGVLLGEMMDELLDAGLDAVNLSLDTLDGGKFFSITRRPMFGAVMEALERLTREARIEVKMNCVPIAGINDDEITTLAAIARDYPIKMRFIELMPIGCARTEGYRGVPMDEVRARLRDAFGALLPVGEAAHEGAVPTGPAAYVKPAGFAGALGFIDAMEHKFCASCNRVRLTAEGFLKLCLYSNAGLDTRALLRGGATDAQLTDAIAHAVWKKPEEHYFEMDTETRDQRAMYQVGG</sequence>
<feature type="binding site" evidence="12">
    <location>
        <position position="94"/>
    </location>
    <ligand>
        <name>GTP</name>
        <dbReference type="ChEBI" id="CHEBI:37565"/>
    </ligand>
</feature>
<dbReference type="Gene3D" id="3.20.20.70">
    <property type="entry name" value="Aldolase class I"/>
    <property type="match status" value="1"/>
</dbReference>
<comment type="function">
    <text evidence="12">Catalyzes the cyclization of GTP to (8S)-3',8-cyclo-7,8-dihydroguanosine 5'-triphosphate.</text>
</comment>
<evidence type="ECO:0000256" key="6">
    <source>
        <dbReference type="ARBA" id="ARBA00023004"/>
    </source>
</evidence>
<protein>
    <recommendedName>
        <fullName evidence="1 12">GTP 3',8-cyclase</fullName>
        <ecNumber evidence="1 12">4.1.99.22</ecNumber>
    </recommendedName>
    <alternativeName>
        <fullName evidence="12">Molybdenum cofactor biosynthesis protein A</fullName>
    </alternativeName>
</protein>
<dbReference type="GO" id="GO:0046872">
    <property type="term" value="F:metal ion binding"/>
    <property type="evidence" value="ECO:0007669"/>
    <property type="project" value="UniProtKB-KW"/>
</dbReference>
<dbReference type="EMBL" id="CP060204">
    <property type="protein sequence ID" value="QNH54620.1"/>
    <property type="molecule type" value="Genomic_DNA"/>
</dbReference>
<keyword evidence="4 12" id="KW-0479">Metal-binding</keyword>
<dbReference type="InterPro" id="IPR058240">
    <property type="entry name" value="rSAM_sf"/>
</dbReference>
<dbReference type="SFLD" id="SFLDG01383">
    <property type="entry name" value="cyclic_pyranopterin_phosphate"/>
    <property type="match status" value="1"/>
</dbReference>
<feature type="binding site" evidence="12">
    <location>
        <position position="189"/>
    </location>
    <ligand>
        <name>S-adenosyl-L-methionine</name>
        <dbReference type="ChEBI" id="CHEBI:59789"/>
    </ligand>
</feature>
<feature type="binding site" evidence="12">
    <location>
        <position position="13"/>
    </location>
    <ligand>
        <name>GTP</name>
        <dbReference type="ChEBI" id="CHEBI:37565"/>
    </ligand>
</feature>
<dbReference type="SFLD" id="SFLDG01067">
    <property type="entry name" value="SPASM/twitch_domain_containing"/>
    <property type="match status" value="1"/>
</dbReference>
<dbReference type="EC" id="4.1.99.22" evidence="1 12"/>
<evidence type="ECO:0000313" key="14">
    <source>
        <dbReference type="EMBL" id="QNH54620.1"/>
    </source>
</evidence>
<dbReference type="AlphaFoldDB" id="A0A7G7VKH7"/>
<dbReference type="GO" id="GO:0061799">
    <property type="term" value="F:cyclic pyranopterin monophosphate synthase activity"/>
    <property type="evidence" value="ECO:0007669"/>
    <property type="project" value="TreeGrafter"/>
</dbReference>
<accession>A0A7G7VKH7</accession>
<keyword evidence="8 12" id="KW-0342">GTP-binding</keyword>
<dbReference type="HAMAP" id="MF_01225_B">
    <property type="entry name" value="MoaA_B"/>
    <property type="match status" value="1"/>
</dbReference>
<comment type="similarity">
    <text evidence="12">Belongs to the radical SAM superfamily. MoaA family.</text>
</comment>
<dbReference type="InterPro" id="IPR006638">
    <property type="entry name" value="Elp3/MiaA/NifB-like_rSAM"/>
</dbReference>
<evidence type="ECO:0000256" key="4">
    <source>
        <dbReference type="ARBA" id="ARBA00022723"/>
    </source>
</evidence>
<reference evidence="14 15" key="1">
    <citation type="submission" date="2020-07" db="EMBL/GenBank/DDBJ databases">
        <title>Complete genome and description of Selenomonas timonensis sp. nov., a new bacterium isolated from a gingivitis subject.</title>
        <authorList>
            <person name="Antezack A."/>
        </authorList>
    </citation>
    <scope>NUCLEOTIDE SEQUENCE [LARGE SCALE GENOMIC DNA]</scope>
    <source>
        <strain evidence="14 15">Marseille-Q3039</strain>
    </source>
</reference>
<evidence type="ECO:0000313" key="15">
    <source>
        <dbReference type="Proteomes" id="UP000515480"/>
    </source>
</evidence>
<evidence type="ECO:0000259" key="13">
    <source>
        <dbReference type="PROSITE" id="PS51918"/>
    </source>
</evidence>
<evidence type="ECO:0000256" key="3">
    <source>
        <dbReference type="ARBA" id="ARBA00022691"/>
    </source>
</evidence>
<dbReference type="CDD" id="cd21117">
    <property type="entry name" value="Twitch_MoaA"/>
    <property type="match status" value="1"/>
</dbReference>
<keyword evidence="2 12" id="KW-0004">4Fe-4S</keyword>
<feature type="binding site" evidence="12">
    <location>
        <position position="24"/>
    </location>
    <ligand>
        <name>[4Fe-4S] cluster</name>
        <dbReference type="ChEBI" id="CHEBI:49883"/>
        <label>1</label>
        <note>4Fe-4S-S-AdoMet</note>
    </ligand>
</feature>
<dbReference type="InterPro" id="IPR050105">
    <property type="entry name" value="MoCo_biosynth_MoaA/MoaC"/>
</dbReference>
<gene>
    <name evidence="12 14" type="primary">moaA</name>
    <name evidence="14" type="ORF">H1B31_01235</name>
</gene>
<proteinExistence type="inferred from homology"/>
<dbReference type="RefSeq" id="WP_185980573.1">
    <property type="nucleotide sequence ID" value="NZ_CP060204.1"/>
</dbReference>
<comment type="subunit">
    <text evidence="12">Monomer and homodimer.</text>
</comment>
<evidence type="ECO:0000256" key="7">
    <source>
        <dbReference type="ARBA" id="ARBA00023014"/>
    </source>
</evidence>
<dbReference type="CDD" id="cd01335">
    <property type="entry name" value="Radical_SAM"/>
    <property type="match status" value="1"/>
</dbReference>
<organism evidence="14 15">
    <name type="scientific">Selenomonas timonae</name>
    <dbReference type="NCBI Taxonomy" id="2754044"/>
    <lineage>
        <taxon>Bacteria</taxon>
        <taxon>Bacillati</taxon>
        <taxon>Bacillota</taxon>
        <taxon>Negativicutes</taxon>
        <taxon>Selenomonadales</taxon>
        <taxon>Selenomonadaceae</taxon>
        <taxon>Selenomonas</taxon>
    </lineage>
</organism>
<evidence type="ECO:0000256" key="11">
    <source>
        <dbReference type="ARBA" id="ARBA00048697"/>
    </source>
</evidence>
<dbReference type="InterPro" id="IPR013785">
    <property type="entry name" value="Aldolase_TIM"/>
</dbReference>
<comment type="pathway">
    <text evidence="12">Cofactor biosynthesis; molybdopterin biosynthesis.</text>
</comment>
<feature type="binding site" evidence="12">
    <location>
        <position position="275"/>
    </location>
    <ligand>
        <name>[4Fe-4S] cluster</name>
        <dbReference type="ChEBI" id="CHEBI:49883"/>
        <label>2</label>
        <note>4Fe-4S-substrate</note>
    </ligand>
</feature>
<feature type="binding site" evidence="12">
    <location>
        <position position="20"/>
    </location>
    <ligand>
        <name>[4Fe-4S] cluster</name>
        <dbReference type="ChEBI" id="CHEBI:49883"/>
        <label>1</label>
        <note>4Fe-4S-S-AdoMet</note>
    </ligand>
</feature>
<dbReference type="GO" id="GO:1904047">
    <property type="term" value="F:S-adenosyl-L-methionine binding"/>
    <property type="evidence" value="ECO:0007669"/>
    <property type="project" value="UniProtKB-UniRule"/>
</dbReference>
<dbReference type="InterPro" id="IPR010505">
    <property type="entry name" value="MoaA_twitch"/>
</dbReference>
<dbReference type="InterPro" id="IPR007197">
    <property type="entry name" value="rSAM"/>
</dbReference>
<keyword evidence="15" id="KW-1185">Reference proteome</keyword>
<feature type="binding site" evidence="12">
    <location>
        <position position="26"/>
    </location>
    <ligand>
        <name>S-adenosyl-L-methionine</name>
        <dbReference type="ChEBI" id="CHEBI:59789"/>
    </ligand>
</feature>
<evidence type="ECO:0000256" key="2">
    <source>
        <dbReference type="ARBA" id="ARBA00022485"/>
    </source>
</evidence>
<dbReference type="GO" id="GO:0061798">
    <property type="term" value="F:GTP 3',8'-cyclase activity"/>
    <property type="evidence" value="ECO:0007669"/>
    <property type="project" value="UniProtKB-UniRule"/>
</dbReference>
<dbReference type="GO" id="GO:0051539">
    <property type="term" value="F:4 iron, 4 sulfur cluster binding"/>
    <property type="evidence" value="ECO:0007669"/>
    <property type="project" value="UniProtKB-UniRule"/>
</dbReference>
<keyword evidence="7 12" id="KW-0411">Iron-sulfur</keyword>